<keyword evidence="1" id="KW-0472">Membrane</keyword>
<dbReference type="Proteomes" id="UP000278288">
    <property type="component" value="Chromosome"/>
</dbReference>
<evidence type="ECO:0000313" key="3">
    <source>
        <dbReference type="EMBL" id="AZA91772.1"/>
    </source>
</evidence>
<feature type="transmembrane region" description="Helical" evidence="1">
    <location>
        <begin position="354"/>
        <end position="377"/>
    </location>
</feature>
<feature type="transmembrane region" description="Helical" evidence="1">
    <location>
        <begin position="329"/>
        <end position="348"/>
    </location>
</feature>
<keyword evidence="4" id="KW-1185">Reference proteome</keyword>
<dbReference type="InterPro" id="IPR013099">
    <property type="entry name" value="K_chnl_dom"/>
</dbReference>
<dbReference type="Pfam" id="PF00805">
    <property type="entry name" value="Pentapeptide"/>
    <property type="match status" value="1"/>
</dbReference>
<reference evidence="3 4" key="1">
    <citation type="submission" date="2018-11" db="EMBL/GenBank/DDBJ databases">
        <title>Proposal to divide the Flavobacteriaceae and reorganize its genera based on Amino Acid Identity values calculated from whole genome sequences.</title>
        <authorList>
            <person name="Nicholson A.C."/>
            <person name="Gulvik C.A."/>
            <person name="Whitney A.M."/>
            <person name="Humrighouse B.W."/>
            <person name="Bell M."/>
            <person name="Holmes B."/>
            <person name="Steigerwalt A.G."/>
            <person name="Villarma A."/>
            <person name="Sheth M."/>
            <person name="Batra D."/>
            <person name="Pryor J."/>
            <person name="Bernardet J.-F."/>
            <person name="Hugo C."/>
            <person name="Kampfer P."/>
            <person name="Newman J."/>
            <person name="McQuiston J.R."/>
        </authorList>
    </citation>
    <scope>NUCLEOTIDE SEQUENCE [LARGE SCALE GENOMIC DNA]</scope>
    <source>
        <strain evidence="3 4">G0041</strain>
    </source>
</reference>
<proteinExistence type="predicted"/>
<evidence type="ECO:0000259" key="2">
    <source>
        <dbReference type="Pfam" id="PF07885"/>
    </source>
</evidence>
<evidence type="ECO:0000256" key="1">
    <source>
        <dbReference type="SAM" id="Phobius"/>
    </source>
</evidence>
<dbReference type="SUPFAM" id="SSF81324">
    <property type="entry name" value="Voltage-gated potassium channels"/>
    <property type="match status" value="1"/>
</dbReference>
<dbReference type="GO" id="GO:0016286">
    <property type="term" value="F:small conductance calcium-activated potassium channel activity"/>
    <property type="evidence" value="ECO:0007669"/>
    <property type="project" value="InterPro"/>
</dbReference>
<dbReference type="Pfam" id="PF07885">
    <property type="entry name" value="Ion_trans_2"/>
    <property type="match status" value="1"/>
</dbReference>
<accession>A0AAD1DQV1</accession>
<dbReference type="GO" id="GO:0016020">
    <property type="term" value="C:membrane"/>
    <property type="evidence" value="ECO:0007669"/>
    <property type="project" value="InterPro"/>
</dbReference>
<sequence length="385" mass="44539">MLKYELYKEKICKHKLFNSSENLSDFWFENKDEIQKDIPFNIGESDLFGKIVRWESEIGKICTEEIRKYLKNKVNSVFIENTHLCEISFTDFAFLYQGKSYTLQDFSNIFPTSKINGKADLIGVNLENIQIYNACIINCMFYSANFNNSDFQDVTLVETSFLNSSFKKARLVMIKAYNGSTLSGINVSGSYVHAIVLDEAVLGINGMEFTEISYFKLLWWSCFNIFSRLEFNSKGEQTTFYANSISQGSSTELIKFIEYVKWFQYVYKMLHKSERLPLSSRIGFFFEVLTTKYWRSFSVLGCFSLILNLIFATIYLIIADDFNNGTHTFLGSFYYSIVTFTTLGYGDIFPKTDIARMIVTVEVLMGYVILGLFVFLLSKKIDAKF</sequence>
<gene>
    <name evidence="3" type="ORF">EG343_14680</name>
</gene>
<dbReference type="RefSeq" id="WP_123858518.1">
    <property type="nucleotide sequence ID" value="NZ_CP033923.1"/>
</dbReference>
<dbReference type="InterPro" id="IPR001646">
    <property type="entry name" value="5peptide_repeat"/>
</dbReference>
<dbReference type="Gene3D" id="1.10.287.70">
    <property type="match status" value="1"/>
</dbReference>
<dbReference type="AlphaFoldDB" id="A0AAD1DQV1"/>
<dbReference type="InterPro" id="IPR015449">
    <property type="entry name" value="K_chnl_Ca-activ_SK"/>
</dbReference>
<protein>
    <recommendedName>
        <fullName evidence="2">Potassium channel domain-containing protein</fullName>
    </recommendedName>
</protein>
<keyword evidence="1" id="KW-1133">Transmembrane helix</keyword>
<feature type="domain" description="Potassium channel" evidence="2">
    <location>
        <begin position="305"/>
        <end position="380"/>
    </location>
</feature>
<organism evidence="3 4">
    <name type="scientific">Chryseobacterium nakagawai</name>
    <dbReference type="NCBI Taxonomy" id="1241982"/>
    <lineage>
        <taxon>Bacteria</taxon>
        <taxon>Pseudomonadati</taxon>
        <taxon>Bacteroidota</taxon>
        <taxon>Flavobacteriia</taxon>
        <taxon>Flavobacteriales</taxon>
        <taxon>Weeksellaceae</taxon>
        <taxon>Chryseobacterium group</taxon>
        <taxon>Chryseobacterium</taxon>
    </lineage>
</organism>
<dbReference type="EMBL" id="CP033923">
    <property type="protein sequence ID" value="AZA91772.1"/>
    <property type="molecule type" value="Genomic_DNA"/>
</dbReference>
<dbReference type="Gene3D" id="2.160.20.80">
    <property type="entry name" value="E3 ubiquitin-protein ligase SopA"/>
    <property type="match status" value="1"/>
</dbReference>
<keyword evidence="1" id="KW-0812">Transmembrane</keyword>
<dbReference type="SUPFAM" id="SSF141571">
    <property type="entry name" value="Pentapeptide repeat-like"/>
    <property type="match status" value="1"/>
</dbReference>
<dbReference type="PANTHER" id="PTHR10153">
    <property type="entry name" value="SMALL CONDUCTANCE CALCIUM-ACTIVATED POTASSIUM CHANNEL"/>
    <property type="match status" value="1"/>
</dbReference>
<name>A0AAD1DQV1_CHRNA</name>
<dbReference type="KEGG" id="cnk:EG343_14680"/>
<evidence type="ECO:0000313" key="4">
    <source>
        <dbReference type="Proteomes" id="UP000278288"/>
    </source>
</evidence>
<feature type="transmembrane region" description="Helical" evidence="1">
    <location>
        <begin position="293"/>
        <end position="317"/>
    </location>
</feature>